<keyword evidence="5" id="KW-0539">Nucleus</keyword>
<dbReference type="InterPro" id="IPR032705">
    <property type="entry name" value="ORC4_C"/>
</dbReference>
<sequence>MPTNAIALEELSSLLRGTVLRGEGNSCLVVGPRGSGKTRVVEKAIAALPERPIIIRLSGHAQQNDRLAIREIARQLTQQTGTSFLPADEEKTAEDGMDDPENPFLENTEAPDASSTIALPPPAHLLALISMIPTLPRPTIVVLDAFDHFASHARQSLLYCLLDTVQSCRVGKANKGLAVIGVTARIDTINLLEKRVKSRFSGRMLRTACPRRLEDWTNLARAILTVPRGADDHDNEEWDTLWAASVDDFLRHTQVKEGLRDTFGLTRDVYTLRRILTHVVLGLSEDAPFLLPATFATSISTQRCPARFPFLSALPYPSICLLIAAMHARASGHESFTFEMLHEAFRDQVRTSQSAPVQVDGGSIGMAFERLASQKVFLATAPSSASAAKEFVPHRCAVDRAEVKKAVETMGQTNLKKWLNKMQ</sequence>
<feature type="region of interest" description="Disordered" evidence="6">
    <location>
        <begin position="80"/>
        <end position="107"/>
    </location>
</feature>
<dbReference type="OrthoDB" id="343623at2759"/>
<dbReference type="SUPFAM" id="SSF52540">
    <property type="entry name" value="P-loop containing nucleoside triphosphate hydrolases"/>
    <property type="match status" value="1"/>
</dbReference>
<keyword evidence="3" id="KW-0235">DNA replication</keyword>
<dbReference type="PANTHER" id="PTHR12087:SF0">
    <property type="entry name" value="ORIGIN RECOGNITION COMPLEX SUBUNIT 4"/>
    <property type="match status" value="1"/>
</dbReference>
<dbReference type="HOGENOM" id="CLU_007115_0_1_1"/>
<dbReference type="InParanoid" id="S8EKG5"/>
<evidence type="ECO:0000256" key="5">
    <source>
        <dbReference type="ARBA" id="ARBA00023242"/>
    </source>
</evidence>
<evidence type="ECO:0000313" key="9">
    <source>
        <dbReference type="EMBL" id="EPT03809.1"/>
    </source>
</evidence>
<evidence type="ECO:0000256" key="2">
    <source>
        <dbReference type="ARBA" id="ARBA00005334"/>
    </source>
</evidence>
<evidence type="ECO:0000313" key="10">
    <source>
        <dbReference type="Proteomes" id="UP000015241"/>
    </source>
</evidence>
<dbReference type="Proteomes" id="UP000015241">
    <property type="component" value="Unassembled WGS sequence"/>
</dbReference>
<dbReference type="InterPro" id="IPR041664">
    <property type="entry name" value="AAA_16"/>
</dbReference>
<dbReference type="PANTHER" id="PTHR12087">
    <property type="entry name" value="ORIGIN RECOGNITION COMPLEX SUBUNIT 4"/>
    <property type="match status" value="1"/>
</dbReference>
<dbReference type="InterPro" id="IPR016527">
    <property type="entry name" value="ORC4"/>
</dbReference>
<evidence type="ECO:0000256" key="3">
    <source>
        <dbReference type="ARBA" id="ARBA00022705"/>
    </source>
</evidence>
<dbReference type="GO" id="GO:0003688">
    <property type="term" value="F:DNA replication origin binding"/>
    <property type="evidence" value="ECO:0007669"/>
    <property type="project" value="TreeGrafter"/>
</dbReference>
<feature type="domain" description="Origin recognition complex subunit 4 C-terminal" evidence="8">
    <location>
        <begin position="219"/>
        <end position="407"/>
    </location>
</feature>
<dbReference type="Pfam" id="PF13191">
    <property type="entry name" value="AAA_16"/>
    <property type="match status" value="1"/>
</dbReference>
<evidence type="ECO:0000256" key="1">
    <source>
        <dbReference type="ARBA" id="ARBA00004123"/>
    </source>
</evidence>
<organism evidence="9 10">
    <name type="scientific">Fomitopsis schrenkii</name>
    <name type="common">Brown rot fungus</name>
    <dbReference type="NCBI Taxonomy" id="2126942"/>
    <lineage>
        <taxon>Eukaryota</taxon>
        <taxon>Fungi</taxon>
        <taxon>Dikarya</taxon>
        <taxon>Basidiomycota</taxon>
        <taxon>Agaricomycotina</taxon>
        <taxon>Agaricomycetes</taxon>
        <taxon>Polyporales</taxon>
        <taxon>Fomitopsis</taxon>
    </lineage>
</organism>
<gene>
    <name evidence="9" type="ORF">FOMPIDRAFT_1142163</name>
</gene>
<accession>S8EKG5</accession>
<dbReference type="AlphaFoldDB" id="S8EKG5"/>
<protein>
    <submittedName>
        <fullName evidence="9">Uncharacterized protein</fullName>
    </submittedName>
</protein>
<evidence type="ECO:0000256" key="4">
    <source>
        <dbReference type="ARBA" id="ARBA00023125"/>
    </source>
</evidence>
<evidence type="ECO:0000259" key="8">
    <source>
        <dbReference type="Pfam" id="PF14629"/>
    </source>
</evidence>
<proteinExistence type="inferred from homology"/>
<reference evidence="9 10" key="1">
    <citation type="journal article" date="2012" name="Science">
        <title>The Paleozoic origin of enzymatic lignin decomposition reconstructed from 31 fungal genomes.</title>
        <authorList>
            <person name="Floudas D."/>
            <person name="Binder M."/>
            <person name="Riley R."/>
            <person name="Barry K."/>
            <person name="Blanchette R.A."/>
            <person name="Henrissat B."/>
            <person name="Martinez A.T."/>
            <person name="Otillar R."/>
            <person name="Spatafora J.W."/>
            <person name="Yadav J.S."/>
            <person name="Aerts A."/>
            <person name="Benoit I."/>
            <person name="Boyd A."/>
            <person name="Carlson A."/>
            <person name="Copeland A."/>
            <person name="Coutinho P.M."/>
            <person name="de Vries R.P."/>
            <person name="Ferreira P."/>
            <person name="Findley K."/>
            <person name="Foster B."/>
            <person name="Gaskell J."/>
            <person name="Glotzer D."/>
            <person name="Gorecki P."/>
            <person name="Heitman J."/>
            <person name="Hesse C."/>
            <person name="Hori C."/>
            <person name="Igarashi K."/>
            <person name="Jurgens J.A."/>
            <person name="Kallen N."/>
            <person name="Kersten P."/>
            <person name="Kohler A."/>
            <person name="Kuees U."/>
            <person name="Kumar T.K.A."/>
            <person name="Kuo A."/>
            <person name="LaButti K."/>
            <person name="Larrondo L.F."/>
            <person name="Lindquist E."/>
            <person name="Ling A."/>
            <person name="Lombard V."/>
            <person name="Lucas S."/>
            <person name="Lundell T."/>
            <person name="Martin R."/>
            <person name="McLaughlin D.J."/>
            <person name="Morgenstern I."/>
            <person name="Morin E."/>
            <person name="Murat C."/>
            <person name="Nagy L.G."/>
            <person name="Nolan M."/>
            <person name="Ohm R.A."/>
            <person name="Patyshakuliyeva A."/>
            <person name="Rokas A."/>
            <person name="Ruiz-Duenas F.J."/>
            <person name="Sabat G."/>
            <person name="Salamov A."/>
            <person name="Samejima M."/>
            <person name="Schmutz J."/>
            <person name="Slot J.C."/>
            <person name="St John F."/>
            <person name="Stenlid J."/>
            <person name="Sun H."/>
            <person name="Sun S."/>
            <person name="Syed K."/>
            <person name="Tsang A."/>
            <person name="Wiebenga A."/>
            <person name="Young D."/>
            <person name="Pisabarro A."/>
            <person name="Eastwood D.C."/>
            <person name="Martin F."/>
            <person name="Cullen D."/>
            <person name="Grigoriev I.V."/>
            <person name="Hibbett D.S."/>
        </authorList>
    </citation>
    <scope>NUCLEOTIDE SEQUENCE</scope>
    <source>
        <strain evidence="10">FP-58527</strain>
    </source>
</reference>
<dbReference type="Gene3D" id="3.40.50.300">
    <property type="entry name" value="P-loop containing nucleotide triphosphate hydrolases"/>
    <property type="match status" value="1"/>
</dbReference>
<dbReference type="STRING" id="743788.S8EKG5"/>
<dbReference type="Pfam" id="PF14629">
    <property type="entry name" value="ORC4_C"/>
    <property type="match status" value="1"/>
</dbReference>
<keyword evidence="10" id="KW-1185">Reference proteome</keyword>
<evidence type="ECO:0000259" key="7">
    <source>
        <dbReference type="Pfam" id="PF13191"/>
    </source>
</evidence>
<dbReference type="eggNOG" id="KOG2228">
    <property type="taxonomic scope" value="Eukaryota"/>
</dbReference>
<evidence type="ECO:0000256" key="6">
    <source>
        <dbReference type="SAM" id="MobiDB-lite"/>
    </source>
</evidence>
<dbReference type="InterPro" id="IPR027417">
    <property type="entry name" value="P-loop_NTPase"/>
</dbReference>
<comment type="similarity">
    <text evidence="2">Belongs to the ORC4 family.</text>
</comment>
<dbReference type="GO" id="GO:0006270">
    <property type="term" value="P:DNA replication initiation"/>
    <property type="evidence" value="ECO:0007669"/>
    <property type="project" value="TreeGrafter"/>
</dbReference>
<feature type="domain" description="Orc1-like AAA ATPase" evidence="7">
    <location>
        <begin position="8"/>
        <end position="167"/>
    </location>
</feature>
<dbReference type="GO" id="GO:0005664">
    <property type="term" value="C:nuclear origin of replication recognition complex"/>
    <property type="evidence" value="ECO:0007669"/>
    <property type="project" value="TreeGrafter"/>
</dbReference>
<name>S8EKG5_FOMSC</name>
<comment type="subcellular location">
    <subcellularLocation>
        <location evidence="1">Nucleus</location>
    </subcellularLocation>
</comment>
<dbReference type="EMBL" id="KE504129">
    <property type="protein sequence ID" value="EPT03809.1"/>
    <property type="molecule type" value="Genomic_DNA"/>
</dbReference>
<keyword evidence="4" id="KW-0238">DNA-binding</keyword>